<reference evidence="3" key="1">
    <citation type="submission" date="2019-02" db="EMBL/GenBank/DDBJ databases">
        <authorList>
            <person name="Gruber-Vodicka R. H."/>
            <person name="Seah K. B. B."/>
        </authorList>
    </citation>
    <scope>NUCLEOTIDE SEQUENCE</scope>
    <source>
        <strain evidence="3">BECK_M7</strain>
    </source>
</reference>
<feature type="compositionally biased region" description="Low complexity" evidence="1">
    <location>
        <begin position="195"/>
        <end position="204"/>
    </location>
</feature>
<sequence>MEQMLLEQEKFIRLGFFFGVFASVALWELAMPRRKLTVPKTGRWAANLGVVVLNTVLVRLLFPTAAVGPALVGEEKGWGLLDTLNPSPWLAAVAGIVVLDLAIYVQHVLFHAVPVLWRLHRVHHADLDYDLNHRCSLSPHRNPPLHGHQTGGGYGPGTTRRGSPGLRSTAQRHRHVQSRQHPYPRRHRPRTALVRGHPGHAPGAPFHPRPP</sequence>
<evidence type="ECO:0000256" key="2">
    <source>
        <dbReference type="SAM" id="Phobius"/>
    </source>
</evidence>
<evidence type="ECO:0000313" key="3">
    <source>
        <dbReference type="EMBL" id="VFJ99931.1"/>
    </source>
</evidence>
<feature type="transmembrane region" description="Helical" evidence="2">
    <location>
        <begin position="89"/>
        <end position="113"/>
    </location>
</feature>
<gene>
    <name evidence="3" type="ORF">BECKLFY1418B_GA0070995_11635</name>
</gene>
<keyword evidence="2" id="KW-0812">Transmembrane</keyword>
<feature type="region of interest" description="Disordered" evidence="1">
    <location>
        <begin position="140"/>
        <end position="211"/>
    </location>
</feature>
<proteinExistence type="predicted"/>
<evidence type="ECO:0000256" key="1">
    <source>
        <dbReference type="SAM" id="MobiDB-lite"/>
    </source>
</evidence>
<keyword evidence="2" id="KW-0472">Membrane</keyword>
<dbReference type="EMBL" id="CAADFF010000163">
    <property type="protein sequence ID" value="VFJ99931.1"/>
    <property type="molecule type" value="Genomic_DNA"/>
</dbReference>
<feature type="compositionally biased region" description="Low complexity" evidence="1">
    <location>
        <begin position="157"/>
        <end position="169"/>
    </location>
</feature>
<organism evidence="3">
    <name type="scientific">Candidatus Kentrum sp. LFY</name>
    <dbReference type="NCBI Taxonomy" id="2126342"/>
    <lineage>
        <taxon>Bacteria</taxon>
        <taxon>Pseudomonadati</taxon>
        <taxon>Pseudomonadota</taxon>
        <taxon>Gammaproteobacteria</taxon>
        <taxon>Candidatus Kentrum</taxon>
    </lineage>
</organism>
<dbReference type="AlphaFoldDB" id="A0A450V535"/>
<keyword evidence="2" id="KW-1133">Transmembrane helix</keyword>
<feature type="compositionally biased region" description="Basic residues" evidence="1">
    <location>
        <begin position="170"/>
        <end position="190"/>
    </location>
</feature>
<name>A0A450V535_9GAMM</name>
<feature type="transmembrane region" description="Helical" evidence="2">
    <location>
        <begin position="12"/>
        <end position="32"/>
    </location>
</feature>
<protein>
    <submittedName>
        <fullName evidence="3">Fatty acid hydroxylase superfamily</fullName>
    </submittedName>
</protein>
<accession>A0A450V535</accession>
<feature type="transmembrane region" description="Helical" evidence="2">
    <location>
        <begin position="44"/>
        <end position="62"/>
    </location>
</feature>